<evidence type="ECO:0000313" key="2">
    <source>
        <dbReference type="EMBL" id="PMD16740.1"/>
    </source>
</evidence>
<dbReference type="AlphaFoldDB" id="A0A2J6PRT2"/>
<keyword evidence="3" id="KW-1185">Reference proteome</keyword>
<proteinExistence type="predicted"/>
<organism evidence="2 3">
    <name type="scientific">Hyaloscypha hepaticicola</name>
    <dbReference type="NCBI Taxonomy" id="2082293"/>
    <lineage>
        <taxon>Eukaryota</taxon>
        <taxon>Fungi</taxon>
        <taxon>Dikarya</taxon>
        <taxon>Ascomycota</taxon>
        <taxon>Pezizomycotina</taxon>
        <taxon>Leotiomycetes</taxon>
        <taxon>Helotiales</taxon>
        <taxon>Hyaloscyphaceae</taxon>
        <taxon>Hyaloscypha</taxon>
    </lineage>
</organism>
<dbReference type="Proteomes" id="UP000235672">
    <property type="component" value="Unassembled WGS sequence"/>
</dbReference>
<dbReference type="InterPro" id="IPR010730">
    <property type="entry name" value="HET"/>
</dbReference>
<evidence type="ECO:0000259" key="1">
    <source>
        <dbReference type="Pfam" id="PF06985"/>
    </source>
</evidence>
<sequence length="378" mass="43356">MDYLWIDSICIVQDNQADWRQESEKMGMVYENAFLVIVAARAKNSTEGLFNMLRFPELSIEVPFCPSGKKLSGPFNVTMFHHLEDRPDFGPLRIRGWTYQEWHLARRIIFFMGGGMTWMCKESEHNEMGIDREIRSWVTLFGRASTGEWLHFLGCYSFSLLSFQKDRLPAIAGIANEIGKKRRDEYHLGMWENDIEKQLIWRPQSLKYDPRKEREDQKDLPSWCWASLSGGNYFSVHCLPSPSSSSHRWFAESEAVASALLNRQANSLQVRAVISHAHVRLSMEGISHCCFGPLTNSRELRTNSLEKSFLGYLGESVFELLSGGAESRVVGIAAFDRAEYSTVIVLPLVRSFRKEGDLWYVTFAVLPYALANEGQQLR</sequence>
<dbReference type="EMBL" id="KZ613503">
    <property type="protein sequence ID" value="PMD16740.1"/>
    <property type="molecule type" value="Genomic_DNA"/>
</dbReference>
<dbReference type="Pfam" id="PF06985">
    <property type="entry name" value="HET"/>
    <property type="match status" value="1"/>
</dbReference>
<reference evidence="2 3" key="1">
    <citation type="submission" date="2016-05" db="EMBL/GenBank/DDBJ databases">
        <title>A degradative enzymes factory behind the ericoid mycorrhizal symbiosis.</title>
        <authorList>
            <consortium name="DOE Joint Genome Institute"/>
            <person name="Martino E."/>
            <person name="Morin E."/>
            <person name="Grelet G."/>
            <person name="Kuo A."/>
            <person name="Kohler A."/>
            <person name="Daghino S."/>
            <person name="Barry K."/>
            <person name="Choi C."/>
            <person name="Cichocki N."/>
            <person name="Clum A."/>
            <person name="Copeland A."/>
            <person name="Hainaut M."/>
            <person name="Haridas S."/>
            <person name="Labutti K."/>
            <person name="Lindquist E."/>
            <person name="Lipzen A."/>
            <person name="Khouja H.-R."/>
            <person name="Murat C."/>
            <person name="Ohm R."/>
            <person name="Olson A."/>
            <person name="Spatafora J."/>
            <person name="Veneault-Fourrey C."/>
            <person name="Henrissat B."/>
            <person name="Grigoriev I."/>
            <person name="Martin F."/>
            <person name="Perotto S."/>
        </authorList>
    </citation>
    <scope>NUCLEOTIDE SEQUENCE [LARGE SCALE GENOMIC DNA]</scope>
    <source>
        <strain evidence="2 3">UAMH 7357</strain>
    </source>
</reference>
<dbReference type="OrthoDB" id="2958217at2759"/>
<accession>A0A2J6PRT2</accession>
<dbReference type="PANTHER" id="PTHR33112:SF10">
    <property type="entry name" value="TOL"/>
    <property type="match status" value="1"/>
</dbReference>
<evidence type="ECO:0000313" key="3">
    <source>
        <dbReference type="Proteomes" id="UP000235672"/>
    </source>
</evidence>
<dbReference type="PANTHER" id="PTHR33112">
    <property type="entry name" value="DOMAIN PROTEIN, PUTATIVE-RELATED"/>
    <property type="match status" value="1"/>
</dbReference>
<protein>
    <submittedName>
        <fullName evidence="2">HET-domain-containing protein</fullName>
    </submittedName>
</protein>
<feature type="domain" description="Heterokaryon incompatibility" evidence="1">
    <location>
        <begin position="2"/>
        <end position="101"/>
    </location>
</feature>
<dbReference type="STRING" id="1745343.A0A2J6PRT2"/>
<gene>
    <name evidence="2" type="ORF">NA56DRAFT_662672</name>
</gene>
<name>A0A2J6PRT2_9HELO</name>